<dbReference type="InterPro" id="IPR018146">
    <property type="entry name" value="Glyoxalase_1_CS"/>
</dbReference>
<dbReference type="InterPro" id="IPR004360">
    <property type="entry name" value="Glyas_Fos-R_dOase_dom"/>
</dbReference>
<dbReference type="EMBL" id="FAXA01000477">
    <property type="protein sequence ID" value="CUV05963.1"/>
    <property type="molecule type" value="Genomic_DNA"/>
</dbReference>
<dbReference type="SUPFAM" id="SSF54593">
    <property type="entry name" value="Glyoxalase/Bleomycin resistance protein/Dihydroxybiphenyl dioxygenase"/>
    <property type="match status" value="1"/>
</dbReference>
<protein>
    <recommendedName>
        <fullName evidence="2">VOC domain-containing protein</fullName>
    </recommendedName>
</protein>
<dbReference type="InterPro" id="IPR050383">
    <property type="entry name" value="GlyoxalaseI/FosfomycinResist"/>
</dbReference>
<accession>A0A160VD59</accession>
<name>A0A160VD59_9ZZZZ</name>
<dbReference type="PROSITE" id="PS51819">
    <property type="entry name" value="VOC"/>
    <property type="match status" value="1"/>
</dbReference>
<dbReference type="PANTHER" id="PTHR21366">
    <property type="entry name" value="GLYOXALASE FAMILY PROTEIN"/>
    <property type="match status" value="1"/>
</dbReference>
<dbReference type="PANTHER" id="PTHR21366:SF14">
    <property type="entry name" value="GLYOXALASE DOMAIN-CONTAINING PROTEIN 5"/>
    <property type="match status" value="1"/>
</dbReference>
<dbReference type="Pfam" id="PF00903">
    <property type="entry name" value="Glyoxalase"/>
    <property type="match status" value="1"/>
</dbReference>
<dbReference type="AlphaFoldDB" id="A0A160VD59"/>
<dbReference type="InterPro" id="IPR029068">
    <property type="entry name" value="Glyas_Bleomycin-R_OHBP_Dase"/>
</dbReference>
<keyword evidence="1" id="KW-0479">Metal-binding</keyword>
<evidence type="ECO:0000313" key="3">
    <source>
        <dbReference type="EMBL" id="CUV05963.1"/>
    </source>
</evidence>
<dbReference type="CDD" id="cd06587">
    <property type="entry name" value="VOC"/>
    <property type="match status" value="1"/>
</dbReference>
<evidence type="ECO:0000256" key="1">
    <source>
        <dbReference type="ARBA" id="ARBA00022723"/>
    </source>
</evidence>
<gene>
    <name evidence="3" type="ORF">MGWOODY_Clf76</name>
</gene>
<evidence type="ECO:0000259" key="2">
    <source>
        <dbReference type="PROSITE" id="PS51819"/>
    </source>
</evidence>
<dbReference type="InterPro" id="IPR037523">
    <property type="entry name" value="VOC_core"/>
</dbReference>
<feature type="domain" description="VOC" evidence="2">
    <location>
        <begin position="6"/>
        <end position="147"/>
    </location>
</feature>
<dbReference type="GO" id="GO:0004462">
    <property type="term" value="F:lactoylglutathione lyase activity"/>
    <property type="evidence" value="ECO:0007669"/>
    <property type="project" value="InterPro"/>
</dbReference>
<dbReference type="GO" id="GO:0046872">
    <property type="term" value="F:metal ion binding"/>
    <property type="evidence" value="ECO:0007669"/>
    <property type="project" value="UniProtKB-KW"/>
</dbReference>
<dbReference type="PROSITE" id="PS00934">
    <property type="entry name" value="GLYOXALASE_I_1"/>
    <property type="match status" value="1"/>
</dbReference>
<organism evidence="3">
    <name type="scientific">hydrothermal vent metagenome</name>
    <dbReference type="NCBI Taxonomy" id="652676"/>
    <lineage>
        <taxon>unclassified sequences</taxon>
        <taxon>metagenomes</taxon>
        <taxon>ecological metagenomes</taxon>
    </lineage>
</organism>
<dbReference type="Gene3D" id="3.10.180.10">
    <property type="entry name" value="2,3-Dihydroxybiphenyl 1,2-Dioxygenase, domain 1"/>
    <property type="match status" value="1"/>
</dbReference>
<proteinExistence type="predicted"/>
<reference evidence="3" key="1">
    <citation type="submission" date="2015-10" db="EMBL/GenBank/DDBJ databases">
        <authorList>
            <person name="Gilbert D.G."/>
        </authorList>
    </citation>
    <scope>NUCLEOTIDE SEQUENCE</scope>
</reference>
<sequence>MMECTGISHIAVCVKDMDKSLAFYRDILGMTISKDAIEDTSTGAMPNTYKHQRNTRRTVHIGYGGETFLVMTTHPGDKSDGEPIKLDQIGVSHVSFTVKNLRAVADEMIAKGVEIAGGFDAFADAQGKVRTFFAFDPDGIMVQFDSGIES</sequence>